<dbReference type="HOGENOM" id="CLU_1150399_0_0_9"/>
<dbReference type="STRING" id="768706.Desor_0592"/>
<sequence length="253" mass="29260">MLAQIKFSSVFQQYLNKYLFSHPNLYNALILENRFFADYRCRMLQQMHTLAKRLDPFKLCPFSFYFWFLIEPYNAIGVSISSHKDVDVHWRQQMEPNETIYLIFDILKLQLPFPLTLLLLFSGSGLVIMDGVFRLLESAAGNYADNTGKPALRSLAPFKLLPKMSIYFPVIDSYTSIGFLTIDFRHLEISIKQVMEPNETIVSLIRFIDVYAPFPLQLSVMILSVGLFITGQINNLITKTGEDLLRELNYSTN</sequence>
<organism evidence="1 2">
    <name type="scientific">Desulfosporosinus orientis (strain ATCC 19365 / DSM 765 / NCIMB 8382 / VKM B-1628 / Singapore I)</name>
    <name type="common">Desulfotomaculum orientis</name>
    <dbReference type="NCBI Taxonomy" id="768706"/>
    <lineage>
        <taxon>Bacteria</taxon>
        <taxon>Bacillati</taxon>
        <taxon>Bacillota</taxon>
        <taxon>Clostridia</taxon>
        <taxon>Eubacteriales</taxon>
        <taxon>Desulfitobacteriaceae</taxon>
        <taxon>Desulfosporosinus</taxon>
    </lineage>
</organism>
<reference evidence="1 2" key="2">
    <citation type="journal article" date="2012" name="J. Bacteriol.">
        <title>Complete genome sequences of Desulfosporosinus orientis DSM765T, Desulfosporosinus youngiae DSM17734T, Desulfosporosinus meridiei DSM13257T, and Desulfosporosinus acidiphilus DSM22704T.</title>
        <authorList>
            <person name="Pester M."/>
            <person name="Brambilla E."/>
            <person name="Alazard D."/>
            <person name="Rattei T."/>
            <person name="Weinmaier T."/>
            <person name="Han J."/>
            <person name="Lucas S."/>
            <person name="Lapidus A."/>
            <person name="Cheng J.F."/>
            <person name="Goodwin L."/>
            <person name="Pitluck S."/>
            <person name="Peters L."/>
            <person name="Ovchinnikova G."/>
            <person name="Teshima H."/>
            <person name="Detter J.C."/>
            <person name="Han C.S."/>
            <person name="Tapia R."/>
            <person name="Land M.L."/>
            <person name="Hauser L."/>
            <person name="Kyrpides N.C."/>
            <person name="Ivanova N.N."/>
            <person name="Pagani I."/>
            <person name="Huntmann M."/>
            <person name="Wei C.L."/>
            <person name="Davenport K.W."/>
            <person name="Daligault H."/>
            <person name="Chain P.S."/>
            <person name="Chen A."/>
            <person name="Mavromatis K."/>
            <person name="Markowitz V."/>
            <person name="Szeto E."/>
            <person name="Mikhailova N."/>
            <person name="Pati A."/>
            <person name="Wagner M."/>
            <person name="Woyke T."/>
            <person name="Ollivier B."/>
            <person name="Klenk H.P."/>
            <person name="Spring S."/>
            <person name="Loy A."/>
        </authorList>
    </citation>
    <scope>NUCLEOTIDE SEQUENCE [LARGE SCALE GENOMIC DNA]</scope>
    <source>
        <strain evidence="2">ATCC 19365 / DSM 765 / NCIMB 8382 / VKM B-1628</strain>
    </source>
</reference>
<reference evidence="2" key="1">
    <citation type="submission" date="2011-11" db="EMBL/GenBank/DDBJ databases">
        <title>Complete sequence of Desulfosporosinus orientis DSM 765.</title>
        <authorList>
            <person name="Lucas S."/>
            <person name="Han J."/>
            <person name="Lapidus A."/>
            <person name="Cheng J.-F."/>
            <person name="Goodwin L."/>
            <person name="Pitluck S."/>
            <person name="Peters L."/>
            <person name="Ovchinnikova G."/>
            <person name="Teshima H."/>
            <person name="Detter J.C."/>
            <person name="Han C."/>
            <person name="Tapia R."/>
            <person name="Land M."/>
            <person name="Hauser L."/>
            <person name="Kyrpides N."/>
            <person name="Ivanova N."/>
            <person name="Pagani I."/>
            <person name="Pester M."/>
            <person name="Spring S."/>
            <person name="Ollivier B."/>
            <person name="Rattei T."/>
            <person name="Klenk H.-P."/>
            <person name="Wagner M."/>
            <person name="Loy A."/>
            <person name="Woyke T."/>
        </authorList>
    </citation>
    <scope>NUCLEOTIDE SEQUENCE [LARGE SCALE GENOMIC DNA]</scope>
    <source>
        <strain evidence="2">ATCC 19365 / DSM 765 / NCIMB 8382 / VKM B-1628</strain>
    </source>
</reference>
<dbReference type="eggNOG" id="ENOG5033V5S">
    <property type="taxonomic scope" value="Bacteria"/>
</dbReference>
<evidence type="ECO:0000313" key="1">
    <source>
        <dbReference type="EMBL" id="AET66293.1"/>
    </source>
</evidence>
<proteinExistence type="predicted"/>
<keyword evidence="2" id="KW-1185">Reference proteome</keyword>
<dbReference type="Proteomes" id="UP000006346">
    <property type="component" value="Chromosome"/>
</dbReference>
<name>G7WCH1_DESOD</name>
<dbReference type="PATRIC" id="fig|768706.3.peg.564"/>
<dbReference type="KEGG" id="dor:Desor_0592"/>
<dbReference type="AlphaFoldDB" id="G7WCH1"/>
<protein>
    <submittedName>
        <fullName evidence="1">Uncharacterized protein</fullName>
    </submittedName>
</protein>
<dbReference type="EMBL" id="CP003108">
    <property type="protein sequence ID" value="AET66293.1"/>
    <property type="molecule type" value="Genomic_DNA"/>
</dbReference>
<accession>G7WCH1</accession>
<gene>
    <name evidence="1" type="ordered locus">Desor_0592</name>
</gene>
<evidence type="ECO:0000313" key="2">
    <source>
        <dbReference type="Proteomes" id="UP000006346"/>
    </source>
</evidence>